<evidence type="ECO:0000256" key="2">
    <source>
        <dbReference type="PIRSR" id="PIRSR000443-1"/>
    </source>
</evidence>
<evidence type="ECO:0000259" key="3">
    <source>
        <dbReference type="Pfam" id="PF00561"/>
    </source>
</evidence>
<dbReference type="Pfam" id="PF00561">
    <property type="entry name" value="Abhydrolase_1"/>
    <property type="match status" value="1"/>
</dbReference>
<evidence type="ECO:0000313" key="4">
    <source>
        <dbReference type="EMBL" id="RDX54838.1"/>
    </source>
</evidence>
<dbReference type="AlphaFoldDB" id="A0A371DQS1"/>
<feature type="active site" evidence="2">
    <location>
        <position position="326"/>
    </location>
</feature>
<keyword evidence="5" id="KW-1185">Reference proteome</keyword>
<protein>
    <submittedName>
        <fullName evidence="4">Homoserine O-acetyltransferase</fullName>
    </submittedName>
</protein>
<dbReference type="PANTHER" id="PTHR32268">
    <property type="entry name" value="HOMOSERINE O-ACETYLTRANSFERASE"/>
    <property type="match status" value="1"/>
</dbReference>
<organism evidence="4 5">
    <name type="scientific">Lentinus brumalis</name>
    <dbReference type="NCBI Taxonomy" id="2498619"/>
    <lineage>
        <taxon>Eukaryota</taxon>
        <taxon>Fungi</taxon>
        <taxon>Dikarya</taxon>
        <taxon>Basidiomycota</taxon>
        <taxon>Agaricomycotina</taxon>
        <taxon>Agaricomycetes</taxon>
        <taxon>Polyporales</taxon>
        <taxon>Polyporaceae</taxon>
        <taxon>Lentinus</taxon>
    </lineage>
</organism>
<dbReference type="PANTHER" id="PTHR32268:SF15">
    <property type="entry name" value="HOMOSERINE ACETYLTRANSFERASE FAMILY PROTEIN (AFU_ORTHOLOGUE AFUA_1G15350)"/>
    <property type="match status" value="1"/>
</dbReference>
<sequence>MSSGSGVQYYHHGRFRVAGGILPNAITAYRTYGDPANPCIVFPTCYGGRLDNVGLLGQDYMIGPDKALDPTMYYIVTFALFSNGESSSPSNTPPPYNGPYFPAVSYEDNIRAQYAVLTKELNVKKVYCAIGFSMGGQQAYYWPVVYPDFVEKFISICGSARTSMHNKCFLEGPKAALVNSKDFENGFYTKEPQFGLRAFGRAYSAWAYGQTWFREHGYLLGGQNSSLEDFLRTGWEGGFLGTWDANDLVTLLHTWYHGDVTLVGKSTFVATHDEDGFAGTLGAIKAKGLIMPSKTDLYFPPEDSEIEMSLMNNGSKLVVIDSIWGHMAGGGANSADDEFIKLEVQKFLDPEAQP</sequence>
<evidence type="ECO:0000313" key="5">
    <source>
        <dbReference type="Proteomes" id="UP000256964"/>
    </source>
</evidence>
<dbReference type="InterPro" id="IPR000073">
    <property type="entry name" value="AB_hydrolase_1"/>
</dbReference>
<name>A0A371DQS1_9APHY</name>
<dbReference type="InterPro" id="IPR029058">
    <property type="entry name" value="AB_hydrolase_fold"/>
</dbReference>
<feature type="domain" description="AB hydrolase-1" evidence="3">
    <location>
        <begin position="67"/>
        <end position="168"/>
    </location>
</feature>
<feature type="active site" evidence="2">
    <location>
        <position position="296"/>
    </location>
</feature>
<dbReference type="GO" id="GO:0016747">
    <property type="term" value="F:acyltransferase activity, transferring groups other than amino-acyl groups"/>
    <property type="evidence" value="ECO:0007669"/>
    <property type="project" value="InterPro"/>
</dbReference>
<proteinExistence type="inferred from homology"/>
<comment type="similarity">
    <text evidence="1">Belongs to the AB hydrolase superfamily. MetX family.</text>
</comment>
<dbReference type="Proteomes" id="UP000256964">
    <property type="component" value="Unassembled WGS sequence"/>
</dbReference>
<dbReference type="STRING" id="139420.A0A371DQS1"/>
<dbReference type="SUPFAM" id="SSF53474">
    <property type="entry name" value="alpha/beta-Hydrolases"/>
    <property type="match status" value="1"/>
</dbReference>
<dbReference type="EMBL" id="KZ857383">
    <property type="protein sequence ID" value="RDX54838.1"/>
    <property type="molecule type" value="Genomic_DNA"/>
</dbReference>
<dbReference type="OrthoDB" id="9972683at2759"/>
<feature type="active site" description="Nucleophile" evidence="2">
    <location>
        <position position="133"/>
    </location>
</feature>
<dbReference type="Gene3D" id="3.40.50.1820">
    <property type="entry name" value="alpha/beta hydrolase"/>
    <property type="match status" value="1"/>
</dbReference>
<evidence type="ECO:0000256" key="1">
    <source>
        <dbReference type="ARBA" id="ARBA00006886"/>
    </source>
</evidence>
<gene>
    <name evidence="4" type="ORF">OH76DRAFT_1397149</name>
</gene>
<dbReference type="InterPro" id="IPR008220">
    <property type="entry name" value="HAT_MetX-like"/>
</dbReference>
<reference evidence="4 5" key="1">
    <citation type="journal article" date="2018" name="Biotechnol. Biofuels">
        <title>Integrative visual omics of the white-rot fungus Polyporus brumalis exposes the biotechnological potential of its oxidative enzymes for delignifying raw plant biomass.</title>
        <authorList>
            <person name="Miyauchi S."/>
            <person name="Rancon A."/>
            <person name="Drula E."/>
            <person name="Hage H."/>
            <person name="Chaduli D."/>
            <person name="Favel A."/>
            <person name="Grisel S."/>
            <person name="Henrissat B."/>
            <person name="Herpoel-Gimbert I."/>
            <person name="Ruiz-Duenas F.J."/>
            <person name="Chevret D."/>
            <person name="Hainaut M."/>
            <person name="Lin J."/>
            <person name="Wang M."/>
            <person name="Pangilinan J."/>
            <person name="Lipzen A."/>
            <person name="Lesage-Meessen L."/>
            <person name="Navarro D."/>
            <person name="Riley R."/>
            <person name="Grigoriev I.V."/>
            <person name="Zhou S."/>
            <person name="Raouche S."/>
            <person name="Rosso M.N."/>
        </authorList>
    </citation>
    <scope>NUCLEOTIDE SEQUENCE [LARGE SCALE GENOMIC DNA]</scope>
    <source>
        <strain evidence="4 5">BRFM 1820</strain>
    </source>
</reference>
<dbReference type="PIRSF" id="PIRSF000443">
    <property type="entry name" value="Homoser_Ac_trans"/>
    <property type="match status" value="1"/>
</dbReference>
<accession>A0A371DQS1</accession>